<protein>
    <submittedName>
        <fullName evidence="1">Uncharacterized protein</fullName>
    </submittedName>
</protein>
<proteinExistence type="predicted"/>
<gene>
    <name evidence="1" type="ORF">ILYODFUR_004114</name>
</gene>
<evidence type="ECO:0000313" key="2">
    <source>
        <dbReference type="Proteomes" id="UP001482620"/>
    </source>
</evidence>
<comment type="caution">
    <text evidence="1">The sequence shown here is derived from an EMBL/GenBank/DDBJ whole genome shotgun (WGS) entry which is preliminary data.</text>
</comment>
<reference evidence="1 2" key="1">
    <citation type="submission" date="2021-06" db="EMBL/GenBank/DDBJ databases">
        <authorList>
            <person name="Palmer J.M."/>
        </authorList>
    </citation>
    <scope>NUCLEOTIDE SEQUENCE [LARGE SCALE GENOMIC DNA]</scope>
    <source>
        <strain evidence="2">if_2019</strain>
        <tissue evidence="1">Muscle</tissue>
    </source>
</reference>
<name>A0ABV0VAY1_9TELE</name>
<organism evidence="1 2">
    <name type="scientific">Ilyodon furcidens</name>
    <name type="common">goldbreast splitfin</name>
    <dbReference type="NCBI Taxonomy" id="33524"/>
    <lineage>
        <taxon>Eukaryota</taxon>
        <taxon>Metazoa</taxon>
        <taxon>Chordata</taxon>
        <taxon>Craniata</taxon>
        <taxon>Vertebrata</taxon>
        <taxon>Euteleostomi</taxon>
        <taxon>Actinopterygii</taxon>
        <taxon>Neopterygii</taxon>
        <taxon>Teleostei</taxon>
        <taxon>Neoteleostei</taxon>
        <taxon>Acanthomorphata</taxon>
        <taxon>Ovalentaria</taxon>
        <taxon>Atherinomorphae</taxon>
        <taxon>Cyprinodontiformes</taxon>
        <taxon>Goodeidae</taxon>
        <taxon>Ilyodon</taxon>
    </lineage>
</organism>
<keyword evidence="2" id="KW-1185">Reference proteome</keyword>
<dbReference type="Proteomes" id="UP001482620">
    <property type="component" value="Unassembled WGS sequence"/>
</dbReference>
<accession>A0ABV0VAY1</accession>
<evidence type="ECO:0000313" key="1">
    <source>
        <dbReference type="EMBL" id="MEQ2254470.1"/>
    </source>
</evidence>
<sequence>MGLLLFCPNLTSDHAEEKLSRAAKFEETSTVFKQLATANLLSCGEWRPFCRPAKTARYRNHGDTAPVVLLLDRENRSARLRRDRVSVRNFSGTVCFCRLQRES</sequence>
<dbReference type="EMBL" id="JAHRIQ010104490">
    <property type="protein sequence ID" value="MEQ2254470.1"/>
    <property type="molecule type" value="Genomic_DNA"/>
</dbReference>